<keyword evidence="8" id="KW-0862">Zinc</keyword>
<dbReference type="Gene3D" id="1.20.120.1750">
    <property type="match status" value="1"/>
</dbReference>
<feature type="domain" description="RING-type" evidence="11">
    <location>
        <begin position="198"/>
        <end position="244"/>
    </location>
</feature>
<evidence type="ECO:0000256" key="9">
    <source>
        <dbReference type="PROSITE-ProRule" id="PRU00175"/>
    </source>
</evidence>
<evidence type="ECO:0000256" key="3">
    <source>
        <dbReference type="ARBA" id="ARBA00022679"/>
    </source>
</evidence>
<dbReference type="OrthoDB" id="10009520at2759"/>
<dbReference type="GO" id="GO:0008270">
    <property type="term" value="F:zinc ion binding"/>
    <property type="evidence" value="ECO:0007669"/>
    <property type="project" value="UniProtKB-KW"/>
</dbReference>
<dbReference type="PROSITE" id="PS51873">
    <property type="entry name" value="TRIAD"/>
    <property type="match status" value="1"/>
</dbReference>
<keyword evidence="7" id="KW-0833">Ubl conjugation pathway</keyword>
<dbReference type="InterPro" id="IPR002867">
    <property type="entry name" value="IBR_dom"/>
</dbReference>
<dbReference type="GO" id="GO:0061630">
    <property type="term" value="F:ubiquitin protein ligase activity"/>
    <property type="evidence" value="ECO:0007669"/>
    <property type="project" value="UniProtKB-EC"/>
</dbReference>
<evidence type="ECO:0000256" key="6">
    <source>
        <dbReference type="ARBA" id="ARBA00022771"/>
    </source>
</evidence>
<evidence type="ECO:0000259" key="12">
    <source>
        <dbReference type="PROSITE" id="PS51873"/>
    </source>
</evidence>
<evidence type="ECO:0000313" key="13">
    <source>
        <dbReference type="EMBL" id="SSD61061.1"/>
    </source>
</evidence>
<protein>
    <recommendedName>
        <fullName evidence="2">RBR-type E3 ubiquitin transferase</fullName>
        <ecNumber evidence="2">2.3.2.31</ecNumber>
    </recommendedName>
</protein>
<proteinExistence type="predicted"/>
<evidence type="ECO:0000259" key="11">
    <source>
        <dbReference type="PROSITE" id="PS50089"/>
    </source>
</evidence>
<sequence length="580" mass="67664">MTKLDPFCCHSIGSNSELSYTDEDEFYEVIDIGKEQEEEEKEEEEEEEGEDDGDTDTEEFIFENSDSDSDTYSFESQFLNIKENVLKTSKNLSPKSSTSNKHSINDVKVDYDCLNTLQLYDMLIESKIRRLKPIFKISETRLLNLLAYFDWNEDRLIERYTENKEDTLSSCGINIFGSDNGNDIKNVIKLEAKKSYVCPICCEDNLEWVFYLKTCKHHACQECYQRYIKDEINKSKLVKCMNCDNTLNLNDLDLIMGDKDDGSRKLLEFSIRSFITKHSDQYKWCPFADCDQIIHVKDTCQLVEFPRYHISPYVKCNNDHNFCFQCGREKHAPADCRLANNWIKKADKESATLNWVFANTKECPRCSVNIEKNGGCNHMICGGCKYEFCWVCEQDWEPHKNSFFNCIKYEKGKVGNNVEDENSDSNKTKNGKLPKDFQKYKHYYRLFSEHEQSAKLDMKLYAQIEKKIQSMQETVGISWIEGQFLQESINNLINARTALKWSFALSYYSDQSHNLTKIFEDNQLLLASNIEELSQLFTEKDPRMLLEMKLKCLNKAQFVKARMEALIECGRELLSKGICS</sequence>
<dbReference type="CDD" id="cd20346">
    <property type="entry name" value="BRcat_RBR_ANKIB1"/>
    <property type="match status" value="1"/>
</dbReference>
<dbReference type="InterPro" id="IPR031127">
    <property type="entry name" value="E3_UB_ligase_RBR"/>
</dbReference>
<evidence type="ECO:0000313" key="14">
    <source>
        <dbReference type="Proteomes" id="UP000262825"/>
    </source>
</evidence>
<dbReference type="VEuPathDB" id="FungiDB:SCODWIG_02822"/>
<feature type="domain" description="RING-type" evidence="12">
    <location>
        <begin position="194"/>
        <end position="410"/>
    </location>
</feature>
<evidence type="ECO:0000256" key="5">
    <source>
        <dbReference type="ARBA" id="ARBA00022737"/>
    </source>
</evidence>
<comment type="catalytic activity">
    <reaction evidence="1">
        <text>[E2 ubiquitin-conjugating enzyme]-S-ubiquitinyl-L-cysteine + [acceptor protein]-L-lysine = [E2 ubiquitin-conjugating enzyme]-L-cysteine + [acceptor protein]-N(6)-ubiquitinyl-L-lysine.</text>
        <dbReference type="EC" id="2.3.2.31"/>
    </reaction>
</comment>
<dbReference type="InterPro" id="IPR001841">
    <property type="entry name" value="Znf_RING"/>
</dbReference>
<keyword evidence="6 9" id="KW-0863">Zinc-finger</keyword>
<evidence type="ECO:0000256" key="1">
    <source>
        <dbReference type="ARBA" id="ARBA00001798"/>
    </source>
</evidence>
<dbReference type="AlphaFoldDB" id="A0A376B8X3"/>
<dbReference type="InterPro" id="IPR013083">
    <property type="entry name" value="Znf_RING/FYVE/PHD"/>
</dbReference>
<evidence type="ECO:0000256" key="2">
    <source>
        <dbReference type="ARBA" id="ARBA00012251"/>
    </source>
</evidence>
<accession>A0A376B8X3</accession>
<keyword evidence="3" id="KW-0808">Transferase</keyword>
<dbReference type="CDD" id="cd20356">
    <property type="entry name" value="Rcat_RBR_HHARI-like"/>
    <property type="match status" value="1"/>
</dbReference>
<evidence type="ECO:0000256" key="10">
    <source>
        <dbReference type="SAM" id="MobiDB-lite"/>
    </source>
</evidence>
<organism evidence="13 14">
    <name type="scientific">Saccharomycodes ludwigii</name>
    <dbReference type="NCBI Taxonomy" id="36035"/>
    <lineage>
        <taxon>Eukaryota</taxon>
        <taxon>Fungi</taxon>
        <taxon>Dikarya</taxon>
        <taxon>Ascomycota</taxon>
        <taxon>Saccharomycotina</taxon>
        <taxon>Saccharomycetes</taxon>
        <taxon>Saccharomycodales</taxon>
        <taxon>Saccharomycodaceae</taxon>
        <taxon>Saccharomycodes</taxon>
    </lineage>
</organism>
<evidence type="ECO:0000256" key="4">
    <source>
        <dbReference type="ARBA" id="ARBA00022723"/>
    </source>
</evidence>
<feature type="compositionally biased region" description="Acidic residues" evidence="10">
    <location>
        <begin position="36"/>
        <end position="59"/>
    </location>
</feature>
<dbReference type="PROSITE" id="PS50089">
    <property type="entry name" value="ZF_RING_2"/>
    <property type="match status" value="1"/>
</dbReference>
<dbReference type="Proteomes" id="UP000262825">
    <property type="component" value="Unassembled WGS sequence"/>
</dbReference>
<keyword evidence="14" id="KW-1185">Reference proteome</keyword>
<dbReference type="Pfam" id="PF01485">
    <property type="entry name" value="IBR"/>
    <property type="match status" value="1"/>
</dbReference>
<dbReference type="FunFam" id="1.20.120.1750:FF:000002">
    <property type="entry name" value="RBR-type E3 ubiquitin transferase"/>
    <property type="match status" value="1"/>
</dbReference>
<dbReference type="PANTHER" id="PTHR11685">
    <property type="entry name" value="RBR FAMILY RING FINGER AND IBR DOMAIN-CONTAINING"/>
    <property type="match status" value="1"/>
</dbReference>
<reference evidence="14" key="1">
    <citation type="submission" date="2018-06" db="EMBL/GenBank/DDBJ databases">
        <authorList>
            <person name="Guldener U."/>
        </authorList>
    </citation>
    <scope>NUCLEOTIDE SEQUENCE [LARGE SCALE GENOMIC DNA]</scope>
    <source>
        <strain evidence="14">UTAD17</strain>
    </source>
</reference>
<keyword evidence="5" id="KW-0677">Repeat</keyword>
<feature type="region of interest" description="Disordered" evidence="10">
    <location>
        <begin position="30"/>
        <end position="59"/>
    </location>
</feature>
<dbReference type="SMART" id="SM00647">
    <property type="entry name" value="IBR"/>
    <property type="match status" value="2"/>
</dbReference>
<dbReference type="EC" id="2.3.2.31" evidence="2"/>
<dbReference type="EMBL" id="UFAJ01000554">
    <property type="protein sequence ID" value="SSD61061.1"/>
    <property type="molecule type" value="Genomic_DNA"/>
</dbReference>
<name>A0A376B8X3_9ASCO</name>
<dbReference type="InterPro" id="IPR044066">
    <property type="entry name" value="TRIAD_supradom"/>
</dbReference>
<dbReference type="GO" id="GO:0016567">
    <property type="term" value="P:protein ubiquitination"/>
    <property type="evidence" value="ECO:0007669"/>
    <property type="project" value="InterPro"/>
</dbReference>
<dbReference type="Pfam" id="PF22191">
    <property type="entry name" value="IBR_1"/>
    <property type="match status" value="1"/>
</dbReference>
<dbReference type="SUPFAM" id="SSF57850">
    <property type="entry name" value="RING/U-box"/>
    <property type="match status" value="2"/>
</dbReference>
<keyword evidence="4" id="KW-0479">Metal-binding</keyword>
<evidence type="ECO:0000256" key="8">
    <source>
        <dbReference type="ARBA" id="ARBA00022833"/>
    </source>
</evidence>
<gene>
    <name evidence="13" type="ORF">SCODWIG_02822</name>
</gene>
<evidence type="ECO:0000256" key="7">
    <source>
        <dbReference type="ARBA" id="ARBA00022786"/>
    </source>
</evidence>
<dbReference type="Gene3D" id="3.30.40.10">
    <property type="entry name" value="Zinc/RING finger domain, C3HC4 (zinc finger)"/>
    <property type="match status" value="1"/>
</dbReference>